<sequence>MGETEVTLGCELPALLVSMGLAKRGLRTGQPAKVQDERKQTAGLGPGAKASQILT</sequence>
<reference evidence="3" key="1">
    <citation type="submission" date="2018-02" db="EMBL/GenBank/DDBJ databases">
        <authorList>
            <person name="Hausmann B."/>
        </authorList>
    </citation>
    <scope>NUCLEOTIDE SEQUENCE [LARGE SCALE GENOMIC DNA]</scope>
    <source>
        <strain evidence="3">Peat soil MAG SbA1</strain>
    </source>
</reference>
<dbReference type="EMBL" id="OMOD01000138">
    <property type="protein sequence ID" value="SPF42341.1"/>
    <property type="molecule type" value="Genomic_DNA"/>
</dbReference>
<name>A0A2U3KRS4_9BACT</name>
<organism evidence="2 3">
    <name type="scientific">Candidatus Sulfotelmatobacter kueseliae</name>
    <dbReference type="NCBI Taxonomy" id="2042962"/>
    <lineage>
        <taxon>Bacteria</taxon>
        <taxon>Pseudomonadati</taxon>
        <taxon>Acidobacteriota</taxon>
        <taxon>Terriglobia</taxon>
        <taxon>Terriglobales</taxon>
        <taxon>Candidatus Korobacteraceae</taxon>
        <taxon>Candidatus Sulfotelmatobacter</taxon>
    </lineage>
</organism>
<feature type="region of interest" description="Disordered" evidence="1">
    <location>
        <begin position="26"/>
        <end position="55"/>
    </location>
</feature>
<evidence type="ECO:0000313" key="3">
    <source>
        <dbReference type="Proteomes" id="UP000238701"/>
    </source>
</evidence>
<protein>
    <submittedName>
        <fullName evidence="2">Uncharacterized protein</fullName>
    </submittedName>
</protein>
<evidence type="ECO:0000313" key="2">
    <source>
        <dbReference type="EMBL" id="SPF42341.1"/>
    </source>
</evidence>
<gene>
    <name evidence="2" type="ORF">SBA1_440039</name>
</gene>
<evidence type="ECO:0000256" key="1">
    <source>
        <dbReference type="SAM" id="MobiDB-lite"/>
    </source>
</evidence>
<dbReference type="AlphaFoldDB" id="A0A2U3KRS4"/>
<proteinExistence type="predicted"/>
<dbReference type="Proteomes" id="UP000238701">
    <property type="component" value="Unassembled WGS sequence"/>
</dbReference>
<accession>A0A2U3KRS4</accession>